<sequence length="162" mass="18452">MLFFDAKYCFQIGSGAVCVFAFWGKRFLNVLFLMSDVIFVLFLRCGSFFLLDRVAIRRRRLDKEVDARPCCADTPADRRAHGQTHRVVAMPNGGLEYNGEPYRSLNAIADVLWERNGAKKQRKGNRCMSVEALQAAPALHDRHPQVLRRGVRPGLQVDRRTA</sequence>
<evidence type="ECO:0000313" key="3">
    <source>
        <dbReference type="Proteomes" id="UP000593970"/>
    </source>
</evidence>
<protein>
    <submittedName>
        <fullName evidence="2">Uncharacterized protein</fullName>
    </submittedName>
</protein>
<keyword evidence="2" id="KW-0614">Plasmid</keyword>
<evidence type="ECO:0000313" key="2">
    <source>
        <dbReference type="EMBL" id="QOK98400.1"/>
    </source>
</evidence>
<proteinExistence type="predicted"/>
<feature type="transmembrane region" description="Helical" evidence="1">
    <location>
        <begin position="30"/>
        <end position="51"/>
    </location>
</feature>
<reference evidence="3" key="1">
    <citation type="submission" date="2020-04" db="EMBL/GenBank/DDBJ databases">
        <title>Ralstonia solanacearum UW576, UW763, UW773, and UW774.</title>
        <authorList>
            <person name="Steidl O."/>
            <person name="Truchon A."/>
            <person name="Allen C."/>
        </authorList>
    </citation>
    <scope>NUCLEOTIDE SEQUENCE [LARGE SCALE GENOMIC DNA]</scope>
    <source>
        <strain evidence="3">UW774</strain>
        <plasmid evidence="3">pUW774mp</plasmid>
    </source>
</reference>
<keyword evidence="1" id="KW-0472">Membrane</keyword>
<evidence type="ECO:0000256" key="1">
    <source>
        <dbReference type="SAM" id="Phobius"/>
    </source>
</evidence>
<keyword evidence="1" id="KW-1133">Transmembrane helix</keyword>
<dbReference type="EMBL" id="CP051170">
    <property type="protein sequence ID" value="QOK98400.1"/>
    <property type="molecule type" value="Genomic_DNA"/>
</dbReference>
<dbReference type="Proteomes" id="UP000593970">
    <property type="component" value="Plasmid pUW774mp"/>
</dbReference>
<keyword evidence="1" id="KW-0812">Transmembrane</keyword>
<name>A0AA92QCK8_RALSL</name>
<dbReference type="AlphaFoldDB" id="A0AA92QCK8"/>
<gene>
    <name evidence="2" type="ORF">HF909_19760</name>
</gene>
<organism evidence="2 3">
    <name type="scientific">Ralstonia solanacearum</name>
    <name type="common">Pseudomonas solanacearum</name>
    <dbReference type="NCBI Taxonomy" id="305"/>
    <lineage>
        <taxon>Bacteria</taxon>
        <taxon>Pseudomonadati</taxon>
        <taxon>Pseudomonadota</taxon>
        <taxon>Betaproteobacteria</taxon>
        <taxon>Burkholderiales</taxon>
        <taxon>Burkholderiaceae</taxon>
        <taxon>Ralstonia</taxon>
        <taxon>Ralstonia solanacearum species complex</taxon>
    </lineage>
</organism>
<accession>A0AA92QCK8</accession>
<geneLocation type="plasmid" evidence="2 3">
    <name>pUW774mp</name>
</geneLocation>